<dbReference type="Proteomes" id="UP000765509">
    <property type="component" value="Unassembled WGS sequence"/>
</dbReference>
<organism evidence="1 2">
    <name type="scientific">Austropuccinia psidii MF-1</name>
    <dbReference type="NCBI Taxonomy" id="1389203"/>
    <lineage>
        <taxon>Eukaryota</taxon>
        <taxon>Fungi</taxon>
        <taxon>Dikarya</taxon>
        <taxon>Basidiomycota</taxon>
        <taxon>Pucciniomycotina</taxon>
        <taxon>Pucciniomycetes</taxon>
        <taxon>Pucciniales</taxon>
        <taxon>Sphaerophragmiaceae</taxon>
        <taxon>Austropuccinia</taxon>
    </lineage>
</organism>
<comment type="caution">
    <text evidence="1">The sequence shown here is derived from an EMBL/GenBank/DDBJ whole genome shotgun (WGS) entry which is preliminary data.</text>
</comment>
<protein>
    <submittedName>
        <fullName evidence="1">Uncharacterized protein</fullName>
    </submittedName>
</protein>
<evidence type="ECO:0000313" key="1">
    <source>
        <dbReference type="EMBL" id="MBW0469801.1"/>
    </source>
</evidence>
<evidence type="ECO:0000313" key="2">
    <source>
        <dbReference type="Proteomes" id="UP000765509"/>
    </source>
</evidence>
<dbReference type="AlphaFoldDB" id="A0A9Q3BPF5"/>
<sequence>MINHRINLELVRLFLVLKYHSESDLKIGEFAGCCLTLKPNGSNYPEWLSKLNYILSFIFENNSKINDSKYLLSAIPSSDHCPVTHFIYATIPKDLSITLGVPDSPPNPLSLFHAIQARFSPGNHFQKLALIRDLSELLVSSALAGNARIQDQITNWRNIFSMKCCLNIQDDELEGLFLQLNCVPPPPLKAVAFDQLVSSTIISSLNTLPSAAFVSQIITNSAVKMELSPCNSSPFINCLLEPHQPSPSAQKFQSCSQAVKFTGRLSIFLTSLVLNASIAEKWVTGEQISPDNVTPL</sequence>
<proteinExistence type="predicted"/>
<name>A0A9Q3BPF5_9BASI</name>
<gene>
    <name evidence="1" type="ORF">O181_009516</name>
</gene>
<keyword evidence="2" id="KW-1185">Reference proteome</keyword>
<accession>A0A9Q3BPF5</accession>
<reference evidence="1" key="1">
    <citation type="submission" date="2021-03" db="EMBL/GenBank/DDBJ databases">
        <title>Draft genome sequence of rust myrtle Austropuccinia psidii MF-1, a brazilian biotype.</title>
        <authorList>
            <person name="Quecine M.C."/>
            <person name="Pachon D.M.R."/>
            <person name="Bonatelli M.L."/>
            <person name="Correr F.H."/>
            <person name="Franceschini L.M."/>
            <person name="Leite T.F."/>
            <person name="Margarido G.R.A."/>
            <person name="Almeida C.A."/>
            <person name="Ferrarezi J.A."/>
            <person name="Labate C.A."/>
        </authorList>
    </citation>
    <scope>NUCLEOTIDE SEQUENCE</scope>
    <source>
        <strain evidence="1">MF-1</strain>
    </source>
</reference>
<dbReference type="EMBL" id="AVOT02002273">
    <property type="protein sequence ID" value="MBW0469801.1"/>
    <property type="molecule type" value="Genomic_DNA"/>
</dbReference>